<keyword evidence="16" id="KW-0675">Receptor</keyword>
<evidence type="ECO:0000256" key="6">
    <source>
        <dbReference type="ARBA" id="ARBA00023004"/>
    </source>
</evidence>
<evidence type="ECO:0000259" key="15">
    <source>
        <dbReference type="Pfam" id="PF07715"/>
    </source>
</evidence>
<evidence type="ECO:0000256" key="13">
    <source>
        <dbReference type="SAM" id="SignalP"/>
    </source>
</evidence>
<keyword evidence="7" id="KW-0406">Ion transport</keyword>
<feature type="domain" description="TonB-dependent receptor plug" evidence="15">
    <location>
        <begin position="56"/>
        <end position="165"/>
    </location>
</feature>
<evidence type="ECO:0000256" key="12">
    <source>
        <dbReference type="RuleBase" id="RU003357"/>
    </source>
</evidence>
<evidence type="ECO:0000256" key="7">
    <source>
        <dbReference type="ARBA" id="ARBA00023065"/>
    </source>
</evidence>
<dbReference type="InterPro" id="IPR036942">
    <property type="entry name" value="Beta-barrel_TonB_sf"/>
</dbReference>
<dbReference type="SUPFAM" id="SSF56935">
    <property type="entry name" value="Porins"/>
    <property type="match status" value="1"/>
</dbReference>
<evidence type="ECO:0000256" key="2">
    <source>
        <dbReference type="ARBA" id="ARBA00022448"/>
    </source>
</evidence>
<feature type="chain" id="PRO_5030177672" evidence="13">
    <location>
        <begin position="32"/>
        <end position="780"/>
    </location>
</feature>
<sequence>MGYITARRTHPGYARIAVALLATTAVVPVLAQNASAQDNTDRQDIIVTAQKREQVLRDVPIAVSAFDEDYLANRAVTSVDRLDGIAPGLQVLQTPSQPNNAQISIRGSVQQNPAITLDPSVGMYLDGVYIGKAVGSIFAINDLERVEVLRGPQGTLYGRNTLAGAINFITRKPGPDFRASLEAGYGNYDAMTLKGMVNLPAADNLFFKVSLALDKRDGTVKLIDDPYGMAALFGSSAKSGRLNSRNRKSALVQARFEPADNVTVDYAFDYSRSVQTVAATQLIAVDDAGFLGKDCALGPFCVPAYLYVQDKYSNKAFNNVRSMDKVVTQGHGLTIDWDMGNASLKSITGYRRLRFNAYPNDIDGTPLDLAIVGYRTKYWEVSQEFQLSGKIGSRLNYVAGLFYFHDDAFSVNPQSYFFGSEDYYTTFGGKTTAYAAYAQIDYDITDQLTLTAGLRYNREKKTTQRYQEAIASAAFPPELLPYVVVDVPEDLGIAHVFKSVNPTAILTYKLGERTNIYAKFAQGFRSGGFNGEAQTFIHAVTPFRPEKMNSFEIGLKSSLFDRKLDLNIAAFVNKHKDMQLSVFTASSIGTSLIQNAGSATMKGIEVEAFARPLPSLSLKGSLAYLKARYNHFIDTNNLGQAIDVADIRVVPHAPKWQASFSADWTAYEGSDGNHLNVLVDVRHVSSYYFYADATEMRPDFPSWHRASTSRTEPMTFVDAQIRWDDIPLASGKAYAALWAKNLFNTRKIINGIDFGSAFGGLLTGNYNDPRTYGLTVGMKW</sequence>
<dbReference type="InterPro" id="IPR039426">
    <property type="entry name" value="TonB-dep_rcpt-like"/>
</dbReference>
<dbReference type="PROSITE" id="PS52016">
    <property type="entry name" value="TONB_DEPENDENT_REC_3"/>
    <property type="match status" value="1"/>
</dbReference>
<comment type="similarity">
    <text evidence="11 12">Belongs to the TonB-dependent receptor family.</text>
</comment>
<dbReference type="InterPro" id="IPR000531">
    <property type="entry name" value="Beta-barrel_TonB"/>
</dbReference>
<dbReference type="EMBL" id="BASZ01000008">
    <property type="protein sequence ID" value="GAD50306.1"/>
    <property type="molecule type" value="Genomic_DNA"/>
</dbReference>
<evidence type="ECO:0000313" key="17">
    <source>
        <dbReference type="Proteomes" id="UP000016568"/>
    </source>
</evidence>
<comment type="caution">
    <text evidence="16">The sequence shown here is derived from an EMBL/GenBank/DDBJ whole genome shotgun (WGS) entry which is preliminary data.</text>
</comment>
<accession>U2YAB7</accession>
<proteinExistence type="inferred from homology"/>
<keyword evidence="5 11" id="KW-0812">Transmembrane</keyword>
<name>U2YAB7_9SPHN</name>
<dbReference type="GO" id="GO:0009279">
    <property type="term" value="C:cell outer membrane"/>
    <property type="evidence" value="ECO:0007669"/>
    <property type="project" value="UniProtKB-SubCell"/>
</dbReference>
<evidence type="ECO:0000256" key="5">
    <source>
        <dbReference type="ARBA" id="ARBA00022692"/>
    </source>
</evidence>
<evidence type="ECO:0000313" key="16">
    <source>
        <dbReference type="EMBL" id="GAD50306.1"/>
    </source>
</evidence>
<evidence type="ECO:0000256" key="8">
    <source>
        <dbReference type="ARBA" id="ARBA00023077"/>
    </source>
</evidence>
<dbReference type="CDD" id="cd01347">
    <property type="entry name" value="ligand_gated_channel"/>
    <property type="match status" value="1"/>
</dbReference>
<dbReference type="AlphaFoldDB" id="U2YAB7"/>
<dbReference type="OrthoDB" id="7455914at2"/>
<evidence type="ECO:0000259" key="14">
    <source>
        <dbReference type="Pfam" id="PF00593"/>
    </source>
</evidence>
<dbReference type="RefSeq" id="WP_021691124.1">
    <property type="nucleotide sequence ID" value="NZ_BASZ01000008.1"/>
</dbReference>
<evidence type="ECO:0000256" key="11">
    <source>
        <dbReference type="PROSITE-ProRule" id="PRU01360"/>
    </source>
</evidence>
<keyword evidence="17" id="KW-1185">Reference proteome</keyword>
<evidence type="ECO:0000256" key="1">
    <source>
        <dbReference type="ARBA" id="ARBA00004571"/>
    </source>
</evidence>
<reference evidence="16 17" key="1">
    <citation type="submission" date="2013-09" db="EMBL/GenBank/DDBJ databases">
        <title>Whole genome shotgun sequence of Novosphingobium tardaugens NBRC 16725.</title>
        <authorList>
            <person name="Isaki S."/>
            <person name="Hosoyama A."/>
            <person name="Tsuchikane K."/>
            <person name="Katsumata H."/>
            <person name="Ando Y."/>
            <person name="Yamazaki S."/>
            <person name="Fujita N."/>
        </authorList>
    </citation>
    <scope>NUCLEOTIDE SEQUENCE [LARGE SCALE GENOMIC DNA]</scope>
    <source>
        <strain evidence="16 17">NBRC 16725</strain>
    </source>
</reference>
<keyword evidence="4" id="KW-0410">Iron transport</keyword>
<feature type="signal peptide" evidence="13">
    <location>
        <begin position="1"/>
        <end position="31"/>
    </location>
</feature>
<dbReference type="GO" id="GO:0006826">
    <property type="term" value="P:iron ion transport"/>
    <property type="evidence" value="ECO:0007669"/>
    <property type="project" value="UniProtKB-KW"/>
</dbReference>
<keyword evidence="10 11" id="KW-0998">Cell outer membrane</keyword>
<evidence type="ECO:0000256" key="4">
    <source>
        <dbReference type="ARBA" id="ARBA00022496"/>
    </source>
</evidence>
<dbReference type="PANTHER" id="PTHR32552">
    <property type="entry name" value="FERRICHROME IRON RECEPTOR-RELATED"/>
    <property type="match status" value="1"/>
</dbReference>
<dbReference type="PANTHER" id="PTHR32552:SF81">
    <property type="entry name" value="TONB-DEPENDENT OUTER MEMBRANE RECEPTOR"/>
    <property type="match status" value="1"/>
</dbReference>
<evidence type="ECO:0000256" key="9">
    <source>
        <dbReference type="ARBA" id="ARBA00023136"/>
    </source>
</evidence>
<evidence type="ECO:0000256" key="10">
    <source>
        <dbReference type="ARBA" id="ARBA00023237"/>
    </source>
</evidence>
<dbReference type="Proteomes" id="UP000016568">
    <property type="component" value="Unassembled WGS sequence"/>
</dbReference>
<keyword evidence="13" id="KW-0732">Signal</keyword>
<gene>
    <name evidence="16" type="ORF">NT2_08_00930</name>
</gene>
<feature type="domain" description="TonB-dependent receptor-like beta-barrel" evidence="14">
    <location>
        <begin position="308"/>
        <end position="724"/>
    </location>
</feature>
<evidence type="ECO:0000256" key="3">
    <source>
        <dbReference type="ARBA" id="ARBA00022452"/>
    </source>
</evidence>
<keyword evidence="6" id="KW-0408">Iron</keyword>
<keyword evidence="2 11" id="KW-0813">Transport</keyword>
<keyword evidence="9 11" id="KW-0472">Membrane</keyword>
<keyword evidence="8 12" id="KW-0798">TonB box</keyword>
<dbReference type="KEGG" id="ntd:EGO55_03375"/>
<keyword evidence="3 11" id="KW-1134">Transmembrane beta strand</keyword>
<dbReference type="eggNOG" id="COG4773">
    <property type="taxonomic scope" value="Bacteria"/>
</dbReference>
<comment type="subcellular location">
    <subcellularLocation>
        <location evidence="1 11">Cell outer membrane</location>
        <topology evidence="1 11">Multi-pass membrane protein</topology>
    </subcellularLocation>
</comment>
<organism evidence="16 17">
    <name type="scientific">Caenibius tardaugens NBRC 16725</name>
    <dbReference type="NCBI Taxonomy" id="1219035"/>
    <lineage>
        <taxon>Bacteria</taxon>
        <taxon>Pseudomonadati</taxon>
        <taxon>Pseudomonadota</taxon>
        <taxon>Alphaproteobacteria</taxon>
        <taxon>Sphingomonadales</taxon>
        <taxon>Erythrobacteraceae</taxon>
        <taxon>Caenibius</taxon>
    </lineage>
</organism>
<dbReference type="Pfam" id="PF07715">
    <property type="entry name" value="Plug"/>
    <property type="match status" value="1"/>
</dbReference>
<protein>
    <submittedName>
        <fullName evidence="16">Putative TonB-dependent receptor</fullName>
    </submittedName>
</protein>
<dbReference type="InterPro" id="IPR012910">
    <property type="entry name" value="Plug_dom"/>
</dbReference>
<dbReference type="Pfam" id="PF00593">
    <property type="entry name" value="TonB_dep_Rec_b-barrel"/>
    <property type="match status" value="1"/>
</dbReference>
<dbReference type="Gene3D" id="2.40.170.20">
    <property type="entry name" value="TonB-dependent receptor, beta-barrel domain"/>
    <property type="match status" value="1"/>
</dbReference>